<organism evidence="3 4">
    <name type="scientific">Paenibacillus brevis</name>
    <dbReference type="NCBI Taxonomy" id="2841508"/>
    <lineage>
        <taxon>Bacteria</taxon>
        <taxon>Bacillati</taxon>
        <taxon>Bacillota</taxon>
        <taxon>Bacilli</taxon>
        <taxon>Bacillales</taxon>
        <taxon>Paenibacillaceae</taxon>
        <taxon>Paenibacillus</taxon>
    </lineage>
</organism>
<feature type="transmembrane region" description="Helical" evidence="1">
    <location>
        <begin position="108"/>
        <end position="127"/>
    </location>
</feature>
<dbReference type="PANTHER" id="PTHR36834:SF1">
    <property type="entry name" value="INTEGRAL MEMBRANE PROTEIN"/>
    <property type="match status" value="1"/>
</dbReference>
<dbReference type="InterPro" id="IPR006976">
    <property type="entry name" value="VanZ-like"/>
</dbReference>
<dbReference type="Proteomes" id="UP000743001">
    <property type="component" value="Unassembled WGS sequence"/>
</dbReference>
<dbReference type="RefSeq" id="WP_216477521.1">
    <property type="nucleotide sequence ID" value="NZ_JAHLQJ010000003.1"/>
</dbReference>
<keyword evidence="4" id="KW-1185">Reference proteome</keyword>
<feature type="transmembrane region" description="Helical" evidence="1">
    <location>
        <begin position="139"/>
        <end position="160"/>
    </location>
</feature>
<keyword evidence="1" id="KW-0472">Membrane</keyword>
<evidence type="ECO:0000259" key="2">
    <source>
        <dbReference type="Pfam" id="PF04892"/>
    </source>
</evidence>
<sequence>MNISSRIIHAGIRLIFVIYLFVLVKIILFKMQIIEPGFLWNQLYSSLSHPGLVYQRLLTGNLVPFREITRTMEMMTGHSLFNLIGNVAIFVPFGLFIGIMLQKKGISALAALIYSLLMSLLLESAQLLLRIGQFDVDDLLLNTFGGLVGYFIFSVIAMAIRFARAEDTSSEPAL</sequence>
<gene>
    <name evidence="3" type="ORF">KQJ23_04650</name>
</gene>
<dbReference type="InterPro" id="IPR053150">
    <property type="entry name" value="Teicoplanin_resist-assoc"/>
</dbReference>
<dbReference type="PANTHER" id="PTHR36834">
    <property type="entry name" value="MEMBRANE PROTEIN-RELATED"/>
    <property type="match status" value="1"/>
</dbReference>
<keyword evidence="1" id="KW-1133">Transmembrane helix</keyword>
<feature type="domain" description="VanZ-like" evidence="2">
    <location>
        <begin position="16"/>
        <end position="156"/>
    </location>
</feature>
<proteinExistence type="predicted"/>
<evidence type="ECO:0000313" key="3">
    <source>
        <dbReference type="EMBL" id="MBU5671118.1"/>
    </source>
</evidence>
<keyword evidence="1" id="KW-0812">Transmembrane</keyword>
<evidence type="ECO:0000256" key="1">
    <source>
        <dbReference type="SAM" id="Phobius"/>
    </source>
</evidence>
<evidence type="ECO:0000313" key="4">
    <source>
        <dbReference type="Proteomes" id="UP000743001"/>
    </source>
</evidence>
<dbReference type="Pfam" id="PF04892">
    <property type="entry name" value="VanZ"/>
    <property type="match status" value="1"/>
</dbReference>
<reference evidence="3 4" key="1">
    <citation type="submission" date="2021-06" db="EMBL/GenBank/DDBJ databases">
        <authorList>
            <person name="Sun Q."/>
            <person name="Li D."/>
        </authorList>
    </citation>
    <scope>NUCLEOTIDE SEQUENCE [LARGE SCALE GENOMIC DNA]</scope>
    <source>
        <strain evidence="3 4">MSJ-6</strain>
    </source>
</reference>
<name>A0ABS6FM65_9BACL</name>
<feature type="transmembrane region" description="Helical" evidence="1">
    <location>
        <begin position="80"/>
        <end position="101"/>
    </location>
</feature>
<accession>A0ABS6FM65</accession>
<feature type="transmembrane region" description="Helical" evidence="1">
    <location>
        <begin position="12"/>
        <end position="34"/>
    </location>
</feature>
<protein>
    <submittedName>
        <fullName evidence="3">VanZ family protein</fullName>
    </submittedName>
</protein>
<dbReference type="EMBL" id="JAHLQJ010000003">
    <property type="protein sequence ID" value="MBU5671118.1"/>
    <property type="molecule type" value="Genomic_DNA"/>
</dbReference>
<comment type="caution">
    <text evidence="3">The sequence shown here is derived from an EMBL/GenBank/DDBJ whole genome shotgun (WGS) entry which is preliminary data.</text>
</comment>